<reference evidence="1" key="1">
    <citation type="journal article" date="2014" name="Int. J. Syst. Evol. Microbiol.">
        <title>Complete genome sequence of Corynebacterium casei LMG S-19264T (=DSM 44701T), isolated from a smear-ripened cheese.</title>
        <authorList>
            <consortium name="US DOE Joint Genome Institute (JGI-PGF)"/>
            <person name="Walter F."/>
            <person name="Albersmeier A."/>
            <person name="Kalinowski J."/>
            <person name="Ruckert C."/>
        </authorList>
    </citation>
    <scope>NUCLEOTIDE SEQUENCE</scope>
    <source>
        <strain evidence="1">CGMCC 4.7430</strain>
    </source>
</reference>
<keyword evidence="2" id="KW-1185">Reference proteome</keyword>
<proteinExistence type="predicted"/>
<name>A0A918A6F2_9ACTN</name>
<gene>
    <name evidence="1" type="ORF">GCM10012278_39580</name>
</gene>
<dbReference type="EMBL" id="BMNK01000006">
    <property type="protein sequence ID" value="GGP08323.1"/>
    <property type="molecule type" value="Genomic_DNA"/>
</dbReference>
<comment type="caution">
    <text evidence="1">The sequence shown here is derived from an EMBL/GenBank/DDBJ whole genome shotgun (WGS) entry which is preliminary data.</text>
</comment>
<protein>
    <recommendedName>
        <fullName evidence="3">Tetratricopeptide repeat protein</fullName>
    </recommendedName>
</protein>
<evidence type="ECO:0000313" key="1">
    <source>
        <dbReference type="EMBL" id="GGP08323.1"/>
    </source>
</evidence>
<evidence type="ECO:0000313" key="2">
    <source>
        <dbReference type="Proteomes" id="UP000660745"/>
    </source>
</evidence>
<dbReference type="AlphaFoldDB" id="A0A918A6F2"/>
<reference evidence="1" key="2">
    <citation type="submission" date="2020-09" db="EMBL/GenBank/DDBJ databases">
        <authorList>
            <person name="Sun Q."/>
            <person name="Zhou Y."/>
        </authorList>
    </citation>
    <scope>NUCLEOTIDE SEQUENCE</scope>
    <source>
        <strain evidence="1">CGMCC 4.7430</strain>
    </source>
</reference>
<organism evidence="1 2">
    <name type="scientific">Nonomuraea glycinis</name>
    <dbReference type="NCBI Taxonomy" id="2047744"/>
    <lineage>
        <taxon>Bacteria</taxon>
        <taxon>Bacillati</taxon>
        <taxon>Actinomycetota</taxon>
        <taxon>Actinomycetes</taxon>
        <taxon>Streptosporangiales</taxon>
        <taxon>Streptosporangiaceae</taxon>
        <taxon>Nonomuraea</taxon>
    </lineage>
</organism>
<accession>A0A918A6F2</accession>
<evidence type="ECO:0008006" key="3">
    <source>
        <dbReference type="Google" id="ProtNLM"/>
    </source>
</evidence>
<dbReference type="Proteomes" id="UP000660745">
    <property type="component" value="Unassembled WGS sequence"/>
</dbReference>
<sequence>MSASPCREAIARLDLAIALADLGAPEDALSVGLRALDSPRIVAPVCTRATDLDHALAARYPGTSQAEEFHGRLTMLYQAMTLRDLISGQVGRP</sequence>